<proteinExistence type="predicted"/>
<organism evidence="2 3">
    <name type="scientific">Trichodelitschia bisporula</name>
    <dbReference type="NCBI Taxonomy" id="703511"/>
    <lineage>
        <taxon>Eukaryota</taxon>
        <taxon>Fungi</taxon>
        <taxon>Dikarya</taxon>
        <taxon>Ascomycota</taxon>
        <taxon>Pezizomycotina</taxon>
        <taxon>Dothideomycetes</taxon>
        <taxon>Dothideomycetes incertae sedis</taxon>
        <taxon>Phaeotrichales</taxon>
        <taxon>Phaeotrichaceae</taxon>
        <taxon>Trichodelitschia</taxon>
    </lineage>
</organism>
<feature type="compositionally biased region" description="Acidic residues" evidence="1">
    <location>
        <begin position="307"/>
        <end position="318"/>
    </location>
</feature>
<feature type="region of interest" description="Disordered" evidence="1">
    <location>
        <begin position="145"/>
        <end position="168"/>
    </location>
</feature>
<name>A0A6G1HUC9_9PEZI</name>
<evidence type="ECO:0000313" key="3">
    <source>
        <dbReference type="Proteomes" id="UP000799640"/>
    </source>
</evidence>
<protein>
    <submittedName>
        <fullName evidence="2">Uncharacterized protein</fullName>
    </submittedName>
</protein>
<keyword evidence="3" id="KW-1185">Reference proteome</keyword>
<feature type="region of interest" description="Disordered" evidence="1">
    <location>
        <begin position="58"/>
        <end position="86"/>
    </location>
</feature>
<dbReference type="AlphaFoldDB" id="A0A6G1HUC9"/>
<feature type="non-terminal residue" evidence="2">
    <location>
        <position position="1"/>
    </location>
</feature>
<evidence type="ECO:0000256" key="1">
    <source>
        <dbReference type="SAM" id="MobiDB-lite"/>
    </source>
</evidence>
<dbReference type="Proteomes" id="UP000799640">
    <property type="component" value="Unassembled WGS sequence"/>
</dbReference>
<accession>A0A6G1HUC9</accession>
<dbReference type="EMBL" id="ML996697">
    <property type="protein sequence ID" value="KAF2399668.1"/>
    <property type="molecule type" value="Genomic_DNA"/>
</dbReference>
<sequence>SAPFVRYYIRLKAYTEGIYRLKAAASFLNEFIYNNDIIADIITSHPAAADSKSRQFTAAPLPTNTHNHPPHPAHHNYTTTKSPQLHHTHPTFSAVAAPAPAPPPPHNSYLKFSAMAAPSAPAPKPPLLTRLTTPLHRAWTSLKTRLTPRPATPPPTGTRILKKHPAGGGTFDPGFSPRGFPTRHSLDRPASFGSLDRDFVVPASMGVGFPSPEEPDAEDFERRVGRVSYHQPPHTSHRTPHDQSFGHSLRNRPTTPPHQRARSPPRREESSPGHDLIMGDDDYEYDFQHDPSLPNPFAPQHMHGVQEEEDEEDDDADELSLRDFVIG</sequence>
<feature type="region of interest" description="Disordered" evidence="1">
    <location>
        <begin position="229"/>
        <end position="327"/>
    </location>
</feature>
<evidence type="ECO:0000313" key="2">
    <source>
        <dbReference type="EMBL" id="KAF2399668.1"/>
    </source>
</evidence>
<reference evidence="2" key="1">
    <citation type="journal article" date="2020" name="Stud. Mycol.">
        <title>101 Dothideomycetes genomes: a test case for predicting lifestyles and emergence of pathogens.</title>
        <authorList>
            <person name="Haridas S."/>
            <person name="Albert R."/>
            <person name="Binder M."/>
            <person name="Bloem J."/>
            <person name="Labutti K."/>
            <person name="Salamov A."/>
            <person name="Andreopoulos B."/>
            <person name="Baker S."/>
            <person name="Barry K."/>
            <person name="Bills G."/>
            <person name="Bluhm B."/>
            <person name="Cannon C."/>
            <person name="Castanera R."/>
            <person name="Culley D."/>
            <person name="Daum C."/>
            <person name="Ezra D."/>
            <person name="Gonzalez J."/>
            <person name="Henrissat B."/>
            <person name="Kuo A."/>
            <person name="Liang C."/>
            <person name="Lipzen A."/>
            <person name="Lutzoni F."/>
            <person name="Magnuson J."/>
            <person name="Mondo S."/>
            <person name="Nolan M."/>
            <person name="Ohm R."/>
            <person name="Pangilinan J."/>
            <person name="Park H.-J."/>
            <person name="Ramirez L."/>
            <person name="Alfaro M."/>
            <person name="Sun H."/>
            <person name="Tritt A."/>
            <person name="Yoshinaga Y."/>
            <person name="Zwiers L.-H."/>
            <person name="Turgeon B."/>
            <person name="Goodwin S."/>
            <person name="Spatafora J."/>
            <person name="Crous P."/>
            <person name="Grigoriev I."/>
        </authorList>
    </citation>
    <scope>NUCLEOTIDE SEQUENCE</scope>
    <source>
        <strain evidence="2">CBS 262.69</strain>
    </source>
</reference>
<gene>
    <name evidence="2" type="ORF">EJ06DRAFT_61606</name>
</gene>